<dbReference type="Proteomes" id="UP000184092">
    <property type="component" value="Unassembled WGS sequence"/>
</dbReference>
<gene>
    <name evidence="1" type="ORF">SAMN05216269_1208</name>
</gene>
<dbReference type="STRING" id="178356.SAMN05216269_1208"/>
<reference evidence="2" key="1">
    <citation type="submission" date="2016-11" db="EMBL/GenBank/DDBJ databases">
        <authorList>
            <person name="Varghese N."/>
            <person name="Submissions S."/>
        </authorList>
    </citation>
    <scope>NUCLEOTIDE SEQUENCE [LARGE SCALE GENOMIC DNA]</scope>
    <source>
        <strain evidence="2">CGMCC 1.2749</strain>
    </source>
</reference>
<dbReference type="EMBL" id="FRCL01000020">
    <property type="protein sequence ID" value="SHN18630.1"/>
    <property type="molecule type" value="Genomic_DNA"/>
</dbReference>
<evidence type="ECO:0000313" key="2">
    <source>
        <dbReference type="Proteomes" id="UP000184092"/>
    </source>
</evidence>
<dbReference type="AlphaFoldDB" id="A0A1M7PNE4"/>
<proteinExistence type="predicted"/>
<keyword evidence="2" id="KW-1185">Reference proteome</keyword>
<name>A0A1M7PNE4_9FLAO</name>
<organism evidence="1 2">
    <name type="scientific">Flavobacterium xinjiangense</name>
    <dbReference type="NCBI Taxonomy" id="178356"/>
    <lineage>
        <taxon>Bacteria</taxon>
        <taxon>Pseudomonadati</taxon>
        <taxon>Bacteroidota</taxon>
        <taxon>Flavobacteriia</taxon>
        <taxon>Flavobacteriales</taxon>
        <taxon>Flavobacteriaceae</taxon>
        <taxon>Flavobacterium</taxon>
    </lineage>
</organism>
<evidence type="ECO:0000313" key="1">
    <source>
        <dbReference type="EMBL" id="SHN18630.1"/>
    </source>
</evidence>
<accession>A0A1M7PNE4</accession>
<sequence length="64" mass="7480">MSKPNKITRFISSVRTAYNGKVRVNFQGDIYVKSEDIFYDKVEAKKFIEKMRKAARGYNEKVNA</sequence>
<protein>
    <submittedName>
        <fullName evidence="1">Uncharacterized protein</fullName>
    </submittedName>
</protein>